<evidence type="ECO:0000313" key="3">
    <source>
        <dbReference type="Proteomes" id="UP000009375"/>
    </source>
</evidence>
<dbReference type="SUPFAM" id="SSF101960">
    <property type="entry name" value="Stabilizer of iron transporter SufD"/>
    <property type="match status" value="1"/>
</dbReference>
<feature type="domain" description="SUF system FeS cluster assembly SufBD core" evidence="1">
    <location>
        <begin position="131"/>
        <end position="347"/>
    </location>
</feature>
<dbReference type="InterPro" id="IPR055346">
    <property type="entry name" value="Fe-S_cluster_assembly_SufBD"/>
</dbReference>
<dbReference type="AlphaFoldDB" id="D2EGC9"/>
<organism evidence="2 3">
    <name type="scientific">Candidatus Parvarchaeum acidiphilum ARMAN-4</name>
    <dbReference type="NCBI Taxonomy" id="662760"/>
    <lineage>
        <taxon>Archaea</taxon>
        <taxon>Candidatus Parvarchaeota</taxon>
        <taxon>Candidatus Parvarchaeum</taxon>
    </lineage>
</organism>
<gene>
    <name evidence="2" type="ORF">BJBARM4_0828</name>
</gene>
<proteinExistence type="predicted"/>
<reference evidence="2 3" key="1">
    <citation type="journal article" date="2010" name="Proc. Natl. Acad. Sci. U.S.A.">
        <title>Enigmatic, ultrasmall, uncultivated Archaea.</title>
        <authorList>
            <person name="Baker B.J."/>
            <person name="Comolli L.R."/>
            <person name="Dick G.J."/>
            <person name="Hauser L.J."/>
            <person name="Hyatt D."/>
            <person name="Dill B.D."/>
            <person name="Land M.L."/>
            <person name="Verberkmoes N.C."/>
            <person name="Hettich R.L."/>
            <person name="Banfield J.F."/>
        </authorList>
    </citation>
    <scope>NUCLEOTIDE SEQUENCE [LARGE SCALE GENOMIC DNA]</scope>
</reference>
<evidence type="ECO:0000259" key="1">
    <source>
        <dbReference type="Pfam" id="PF01458"/>
    </source>
</evidence>
<name>D2EGC9_PARA4</name>
<protein>
    <submittedName>
        <fullName evidence="2">SufBD protein</fullName>
    </submittedName>
</protein>
<dbReference type="Pfam" id="PF01458">
    <property type="entry name" value="SUFBD_core"/>
    <property type="match status" value="1"/>
</dbReference>
<dbReference type="EMBL" id="GG730072">
    <property type="protein sequence ID" value="EEZ92594.1"/>
    <property type="molecule type" value="Genomic_DNA"/>
</dbReference>
<dbReference type="GO" id="GO:0016226">
    <property type="term" value="P:iron-sulfur cluster assembly"/>
    <property type="evidence" value="ECO:0007669"/>
    <property type="project" value="InterPro"/>
</dbReference>
<dbReference type="InterPro" id="IPR000825">
    <property type="entry name" value="SUF_FeS_clus_asmbl_SufBD_core"/>
</dbReference>
<dbReference type="PANTHER" id="PTHR43575">
    <property type="entry name" value="PROTEIN ABCI7, CHLOROPLASTIC"/>
    <property type="match status" value="1"/>
</dbReference>
<evidence type="ECO:0000313" key="2">
    <source>
        <dbReference type="EMBL" id="EEZ92594.1"/>
    </source>
</evidence>
<dbReference type="Proteomes" id="UP000009375">
    <property type="component" value="Unassembled WGS sequence"/>
</dbReference>
<accession>D2EGC9</accession>
<sequence>MKIESEPNWLLKYREEEEKAANELKLEDRNIFLKYIEKENEFYFSDLKEKNEEINELFGYDEETFKDKFNIKNIKEVEEKPEELDKFKDKDRIEALINSHFNAGAIITFKDNINLSEPFKIKQFAKSGREITKIILIVGRNSKLYIQDEIDSDKDAYSGQNIYLVIGEDSEVNFMLLDKSKGRSVTNVNLLTKGKINFVSLFTNNQINRNRLWIKMLEHSEVNIQQGIIGNGQSYFDIESEIIHFEKNTSSNLSYKALLDNSAKAVYKGVIRQEKRAVNSYAYLSEHSLILNKDAKSISVPSLEIETNELKAYHSASSQPLDKEMLFYAMSRGLDKELAVKMIASGFIESVFKKTEKKEFIDSLNNLIENKMDYLKS</sequence>
<dbReference type="InterPro" id="IPR037284">
    <property type="entry name" value="SUF_FeS_clus_asmbl_SufBD_sf"/>
</dbReference>
<dbReference type="PANTHER" id="PTHR43575:SF1">
    <property type="entry name" value="PROTEIN ABCI7, CHLOROPLASTIC"/>
    <property type="match status" value="1"/>
</dbReference>